<dbReference type="PROSITE" id="PS50928">
    <property type="entry name" value="ABC_TM1"/>
    <property type="match status" value="1"/>
</dbReference>
<dbReference type="KEGG" id="hspo:JGZ69_19890"/>
<dbReference type="Pfam" id="PF00528">
    <property type="entry name" value="BPD_transp_1"/>
    <property type="match status" value="1"/>
</dbReference>
<dbReference type="AlphaFoldDB" id="A0AB37H815"/>
<keyword evidence="3 9" id="KW-0813">Transport</keyword>
<keyword evidence="4" id="KW-1003">Cell membrane</keyword>
<dbReference type="GO" id="GO:0015184">
    <property type="term" value="F:L-cystine transmembrane transporter activity"/>
    <property type="evidence" value="ECO:0007669"/>
    <property type="project" value="TreeGrafter"/>
</dbReference>
<name>A0AB37H815_9BACI</name>
<dbReference type="PANTHER" id="PTHR30614">
    <property type="entry name" value="MEMBRANE COMPONENT OF AMINO ACID ABC TRANSPORTER"/>
    <property type="match status" value="1"/>
</dbReference>
<keyword evidence="7 9" id="KW-1133">Transmembrane helix</keyword>
<dbReference type="RefSeq" id="WP_107920228.1">
    <property type="nucleotide sequence ID" value="NZ_CP066701.1"/>
</dbReference>
<feature type="domain" description="ABC transmembrane type-1" evidence="10">
    <location>
        <begin position="17"/>
        <end position="206"/>
    </location>
</feature>
<proteinExistence type="inferred from homology"/>
<dbReference type="FunFam" id="1.10.3720.10:FF:000009">
    <property type="entry name" value="Amino acid ABC transporter permease"/>
    <property type="match status" value="1"/>
</dbReference>
<feature type="transmembrane region" description="Helical" evidence="9">
    <location>
        <begin position="53"/>
        <end position="74"/>
    </location>
</feature>
<dbReference type="InterPro" id="IPR043429">
    <property type="entry name" value="ArtM/GltK/GlnP/TcyL/YhdX-like"/>
</dbReference>
<organism evidence="11 12">
    <name type="scientific">Heyndrickxia sporothermodurans</name>
    <dbReference type="NCBI Taxonomy" id="46224"/>
    <lineage>
        <taxon>Bacteria</taxon>
        <taxon>Bacillati</taxon>
        <taxon>Bacillota</taxon>
        <taxon>Bacilli</taxon>
        <taxon>Bacillales</taxon>
        <taxon>Bacillaceae</taxon>
        <taxon>Heyndrickxia</taxon>
    </lineage>
</organism>
<evidence type="ECO:0000256" key="1">
    <source>
        <dbReference type="ARBA" id="ARBA00004651"/>
    </source>
</evidence>
<dbReference type="InterPro" id="IPR035906">
    <property type="entry name" value="MetI-like_sf"/>
</dbReference>
<feature type="transmembrane region" description="Helical" evidence="9">
    <location>
        <begin position="18"/>
        <end position="41"/>
    </location>
</feature>
<evidence type="ECO:0000256" key="9">
    <source>
        <dbReference type="RuleBase" id="RU363032"/>
    </source>
</evidence>
<gene>
    <name evidence="11" type="ORF">JGZ69_19890</name>
</gene>
<evidence type="ECO:0000256" key="7">
    <source>
        <dbReference type="ARBA" id="ARBA00022989"/>
    </source>
</evidence>
<dbReference type="Proteomes" id="UP000595512">
    <property type="component" value="Chromosome"/>
</dbReference>
<sequence length="219" mass="24050">MDVSIIIESLPTLLNATLMTILLAIVSILIALVLGFFTALARLSKIKLLKAIASIYVSIFRGTPLLVQIFVIYYGLPQINIELDPIPSGILALSLNAGAYLCESFRSAIMSVDKGQMEASVSLGMTYGQALRRIILPQSIRIAIPTLSNTFIVLIKDTSLVSVITVTELLQMSSLLIAKTFEPLTIYLLAAALYWILITFFTILLDKMEKKTSKHLVQS</sequence>
<dbReference type="CDD" id="cd06261">
    <property type="entry name" value="TM_PBP2"/>
    <property type="match status" value="1"/>
</dbReference>
<comment type="similarity">
    <text evidence="2 9">Belongs to the binding-protein-dependent transport system permease family.</text>
</comment>
<evidence type="ECO:0000256" key="2">
    <source>
        <dbReference type="ARBA" id="ARBA00009306"/>
    </source>
</evidence>
<evidence type="ECO:0000256" key="5">
    <source>
        <dbReference type="ARBA" id="ARBA00022692"/>
    </source>
</evidence>
<dbReference type="Gene3D" id="1.10.3720.10">
    <property type="entry name" value="MetI-like"/>
    <property type="match status" value="1"/>
</dbReference>
<dbReference type="InterPro" id="IPR000515">
    <property type="entry name" value="MetI-like"/>
</dbReference>
<reference evidence="11 12" key="1">
    <citation type="submission" date="2020-12" db="EMBL/GenBank/DDBJ databases">
        <title>Taxonomic evaluation of the Bacillus sporothermodurans group of bacteria based on whole genome sequences.</title>
        <authorList>
            <person name="Fiedler G."/>
            <person name="Herbstmann A.-D."/>
            <person name="Doll E."/>
            <person name="Wenning M."/>
            <person name="Brinks E."/>
            <person name="Kabisch J."/>
            <person name="Breitenwieser F."/>
            <person name="Lappann M."/>
            <person name="Boehnlein C."/>
            <person name="Franz C."/>
        </authorList>
    </citation>
    <scope>NUCLEOTIDE SEQUENCE [LARGE SCALE GENOMIC DNA]</scope>
    <source>
        <strain evidence="11 12">DSM 10599</strain>
    </source>
</reference>
<evidence type="ECO:0000256" key="4">
    <source>
        <dbReference type="ARBA" id="ARBA00022475"/>
    </source>
</evidence>
<accession>A0AB37H815</accession>
<dbReference type="SUPFAM" id="SSF161098">
    <property type="entry name" value="MetI-like"/>
    <property type="match status" value="1"/>
</dbReference>
<dbReference type="InterPro" id="IPR010065">
    <property type="entry name" value="AA_ABC_transptr_permease_3TM"/>
</dbReference>
<evidence type="ECO:0000259" key="10">
    <source>
        <dbReference type="PROSITE" id="PS50928"/>
    </source>
</evidence>
<dbReference type="NCBIfam" id="TIGR01726">
    <property type="entry name" value="HEQRo_perm_3TM"/>
    <property type="match status" value="1"/>
</dbReference>
<evidence type="ECO:0000256" key="6">
    <source>
        <dbReference type="ARBA" id="ARBA00022970"/>
    </source>
</evidence>
<evidence type="ECO:0000313" key="12">
    <source>
        <dbReference type="Proteomes" id="UP000595512"/>
    </source>
</evidence>
<evidence type="ECO:0000256" key="3">
    <source>
        <dbReference type="ARBA" id="ARBA00022448"/>
    </source>
</evidence>
<keyword evidence="8 9" id="KW-0472">Membrane</keyword>
<dbReference type="PANTHER" id="PTHR30614:SF0">
    <property type="entry name" value="L-CYSTINE TRANSPORT SYSTEM PERMEASE PROTEIN TCYL"/>
    <property type="match status" value="1"/>
</dbReference>
<evidence type="ECO:0000256" key="8">
    <source>
        <dbReference type="ARBA" id="ARBA00023136"/>
    </source>
</evidence>
<protein>
    <submittedName>
        <fullName evidence="11">Amino acid ABC transporter permease</fullName>
    </submittedName>
</protein>
<evidence type="ECO:0000313" key="11">
    <source>
        <dbReference type="EMBL" id="QQX24959.1"/>
    </source>
</evidence>
<keyword evidence="6" id="KW-0029">Amino-acid transport</keyword>
<keyword evidence="5 9" id="KW-0812">Transmembrane</keyword>
<dbReference type="GO" id="GO:0043190">
    <property type="term" value="C:ATP-binding cassette (ABC) transporter complex"/>
    <property type="evidence" value="ECO:0007669"/>
    <property type="project" value="InterPro"/>
</dbReference>
<comment type="subcellular location">
    <subcellularLocation>
        <location evidence="1 9">Cell membrane</location>
        <topology evidence="1 9">Multi-pass membrane protein</topology>
    </subcellularLocation>
</comment>
<feature type="transmembrane region" description="Helical" evidence="9">
    <location>
        <begin position="184"/>
        <end position="205"/>
    </location>
</feature>
<dbReference type="EMBL" id="CP066701">
    <property type="protein sequence ID" value="QQX24959.1"/>
    <property type="molecule type" value="Genomic_DNA"/>
</dbReference>